<protein>
    <submittedName>
        <fullName evidence="6">MAPEG family protein</fullName>
    </submittedName>
</protein>
<dbReference type="Gene3D" id="1.20.120.550">
    <property type="entry name" value="Membrane associated eicosanoid/glutathione metabolism-like domain"/>
    <property type="match status" value="1"/>
</dbReference>
<evidence type="ECO:0000313" key="7">
    <source>
        <dbReference type="Proteomes" id="UP001165524"/>
    </source>
</evidence>
<dbReference type="SUPFAM" id="SSF161084">
    <property type="entry name" value="MAPEG domain-like"/>
    <property type="match status" value="1"/>
</dbReference>
<feature type="transmembrane region" description="Helical" evidence="5">
    <location>
        <begin position="75"/>
        <end position="96"/>
    </location>
</feature>
<feature type="transmembrane region" description="Helical" evidence="5">
    <location>
        <begin position="108"/>
        <end position="126"/>
    </location>
</feature>
<keyword evidence="3 5" id="KW-1133">Transmembrane helix</keyword>
<name>A0ABT0E9H2_9GAMM</name>
<sequence>MNTYYICIALLFFLLIMLGVLVTVGRGRFNTLIGHSSDPEDTLHKWVRAHSNTAEYAPALMVMIYLVSLNSNPTWVWWCVVLVTACRFLFVAGILFPKTMAKPNPMRFVGAVGTYVFGVGLCWVVVQRALGG</sequence>
<organism evidence="6 7">
    <name type="scientific">Alcanivorax quisquiliarum</name>
    <dbReference type="NCBI Taxonomy" id="2933565"/>
    <lineage>
        <taxon>Bacteria</taxon>
        <taxon>Pseudomonadati</taxon>
        <taxon>Pseudomonadota</taxon>
        <taxon>Gammaproteobacteria</taxon>
        <taxon>Oceanospirillales</taxon>
        <taxon>Alcanivoracaceae</taxon>
        <taxon>Alcanivorax</taxon>
    </lineage>
</organism>
<keyword evidence="7" id="KW-1185">Reference proteome</keyword>
<dbReference type="EMBL" id="JALKII010000009">
    <property type="protein sequence ID" value="MCK0538481.1"/>
    <property type="molecule type" value="Genomic_DNA"/>
</dbReference>
<evidence type="ECO:0000313" key="6">
    <source>
        <dbReference type="EMBL" id="MCK0538481.1"/>
    </source>
</evidence>
<evidence type="ECO:0000256" key="5">
    <source>
        <dbReference type="SAM" id="Phobius"/>
    </source>
</evidence>
<evidence type="ECO:0000256" key="1">
    <source>
        <dbReference type="ARBA" id="ARBA00004370"/>
    </source>
</evidence>
<comment type="subcellular location">
    <subcellularLocation>
        <location evidence="1">Membrane</location>
    </subcellularLocation>
</comment>
<dbReference type="InterPro" id="IPR001129">
    <property type="entry name" value="Membr-assoc_MAPEG"/>
</dbReference>
<dbReference type="RefSeq" id="WP_246953149.1">
    <property type="nucleotide sequence ID" value="NZ_JALKII010000009.1"/>
</dbReference>
<keyword evidence="2 5" id="KW-0812">Transmembrane</keyword>
<accession>A0ABT0E9H2</accession>
<evidence type="ECO:0000256" key="3">
    <source>
        <dbReference type="ARBA" id="ARBA00022989"/>
    </source>
</evidence>
<dbReference type="InterPro" id="IPR023352">
    <property type="entry name" value="MAPEG-like_dom_sf"/>
</dbReference>
<feature type="transmembrane region" description="Helical" evidence="5">
    <location>
        <begin position="6"/>
        <end position="24"/>
    </location>
</feature>
<gene>
    <name evidence="6" type="ORF">MU846_12255</name>
</gene>
<proteinExistence type="predicted"/>
<evidence type="ECO:0000256" key="4">
    <source>
        <dbReference type="ARBA" id="ARBA00023136"/>
    </source>
</evidence>
<dbReference type="Pfam" id="PF01124">
    <property type="entry name" value="MAPEG"/>
    <property type="match status" value="1"/>
</dbReference>
<keyword evidence="4 5" id="KW-0472">Membrane</keyword>
<evidence type="ECO:0000256" key="2">
    <source>
        <dbReference type="ARBA" id="ARBA00022692"/>
    </source>
</evidence>
<reference evidence="6" key="1">
    <citation type="submission" date="2022-04" db="EMBL/GenBank/DDBJ databases">
        <title>Alcanivorax sp. CY1518 draft genome sequence.</title>
        <authorList>
            <person name="Zhao G."/>
            <person name="An M."/>
        </authorList>
    </citation>
    <scope>NUCLEOTIDE SEQUENCE</scope>
    <source>
        <strain evidence="6">CY1518</strain>
    </source>
</reference>
<comment type="caution">
    <text evidence="6">The sequence shown here is derived from an EMBL/GenBank/DDBJ whole genome shotgun (WGS) entry which is preliminary data.</text>
</comment>
<dbReference type="Proteomes" id="UP001165524">
    <property type="component" value="Unassembled WGS sequence"/>
</dbReference>